<dbReference type="EMBL" id="JABWDY010041623">
    <property type="protein sequence ID" value="KAF5177264.1"/>
    <property type="molecule type" value="Genomic_DNA"/>
</dbReference>
<feature type="non-terminal residue" evidence="1">
    <location>
        <position position="85"/>
    </location>
</feature>
<proteinExistence type="predicted"/>
<keyword evidence="2" id="KW-1185">Reference proteome</keyword>
<dbReference type="AlphaFoldDB" id="A0A7J6UXC5"/>
<name>A0A7J6UXC5_THATH</name>
<dbReference type="Proteomes" id="UP000554482">
    <property type="component" value="Unassembled WGS sequence"/>
</dbReference>
<comment type="caution">
    <text evidence="1">The sequence shown here is derived from an EMBL/GenBank/DDBJ whole genome shotgun (WGS) entry which is preliminary data.</text>
</comment>
<evidence type="ECO:0000313" key="1">
    <source>
        <dbReference type="EMBL" id="KAF5177264.1"/>
    </source>
</evidence>
<reference evidence="1 2" key="1">
    <citation type="submission" date="2020-06" db="EMBL/GenBank/DDBJ databases">
        <title>Transcriptomic and genomic resources for Thalictrum thalictroides and T. hernandezii: Facilitating candidate gene discovery in an emerging model plant lineage.</title>
        <authorList>
            <person name="Arias T."/>
            <person name="Riano-Pachon D.M."/>
            <person name="Di Stilio V.S."/>
        </authorList>
    </citation>
    <scope>NUCLEOTIDE SEQUENCE [LARGE SCALE GENOMIC DNA]</scope>
    <source>
        <strain evidence="2">cv. WT478/WT964</strain>
        <tissue evidence="1">Leaves</tissue>
    </source>
</reference>
<sequence>MVENGIQEELFVWRVFNGLEQCDYKILVDAGTFDVEKDVLMNNKVNRGCYKEKHLTFPMSLANILAQNTNTGMGFRIGYSRTEAK</sequence>
<gene>
    <name evidence="1" type="ORF">FRX31_033149</name>
</gene>
<accession>A0A7J6UXC5</accession>
<organism evidence="1 2">
    <name type="scientific">Thalictrum thalictroides</name>
    <name type="common">Rue-anemone</name>
    <name type="synonym">Anemone thalictroides</name>
    <dbReference type="NCBI Taxonomy" id="46969"/>
    <lineage>
        <taxon>Eukaryota</taxon>
        <taxon>Viridiplantae</taxon>
        <taxon>Streptophyta</taxon>
        <taxon>Embryophyta</taxon>
        <taxon>Tracheophyta</taxon>
        <taxon>Spermatophyta</taxon>
        <taxon>Magnoliopsida</taxon>
        <taxon>Ranunculales</taxon>
        <taxon>Ranunculaceae</taxon>
        <taxon>Thalictroideae</taxon>
        <taxon>Thalictrum</taxon>
    </lineage>
</organism>
<protein>
    <submittedName>
        <fullName evidence="1">Uncharacterized protein</fullName>
    </submittedName>
</protein>
<evidence type="ECO:0000313" key="2">
    <source>
        <dbReference type="Proteomes" id="UP000554482"/>
    </source>
</evidence>